<reference evidence="2 3" key="1">
    <citation type="submission" date="2022-07" db="EMBL/GenBank/DDBJ databases">
        <authorList>
            <person name="Criscuolo A."/>
        </authorList>
    </citation>
    <scope>NUCLEOTIDE SEQUENCE [LARGE SCALE GENOMIC DNA]</scope>
    <source>
        <strain evidence="3">CIP 111951</strain>
    </source>
</reference>
<evidence type="ECO:0000313" key="2">
    <source>
        <dbReference type="EMBL" id="CAH9061779.1"/>
    </source>
</evidence>
<feature type="transmembrane region" description="Helical" evidence="1">
    <location>
        <begin position="69"/>
        <end position="90"/>
    </location>
</feature>
<evidence type="ECO:0000313" key="3">
    <source>
        <dbReference type="Proteomes" id="UP001152485"/>
    </source>
</evidence>
<organism evidence="2 3">
    <name type="scientific">Pseudoalteromonas holothuriae</name>
    <dbReference type="NCBI Taxonomy" id="2963714"/>
    <lineage>
        <taxon>Bacteria</taxon>
        <taxon>Pseudomonadati</taxon>
        <taxon>Pseudomonadota</taxon>
        <taxon>Gammaproteobacteria</taxon>
        <taxon>Alteromonadales</taxon>
        <taxon>Pseudoalteromonadaceae</taxon>
        <taxon>Pseudoalteromonas</taxon>
    </lineage>
</organism>
<feature type="transmembrane region" description="Helical" evidence="1">
    <location>
        <begin position="196"/>
        <end position="221"/>
    </location>
</feature>
<feature type="transmembrane region" description="Helical" evidence="1">
    <location>
        <begin position="35"/>
        <end position="57"/>
    </location>
</feature>
<feature type="transmembrane region" description="Helical" evidence="1">
    <location>
        <begin position="136"/>
        <end position="157"/>
    </location>
</feature>
<comment type="caution">
    <text evidence="2">The sequence shown here is derived from an EMBL/GenBank/DDBJ whole genome shotgun (WGS) entry which is preliminary data.</text>
</comment>
<keyword evidence="1" id="KW-0472">Membrane</keyword>
<name>A0ABM9GLB9_9GAMM</name>
<evidence type="ECO:0000256" key="1">
    <source>
        <dbReference type="SAM" id="Phobius"/>
    </source>
</evidence>
<keyword evidence="1" id="KW-0812">Transmembrane</keyword>
<dbReference type="RefSeq" id="WP_261593806.1">
    <property type="nucleotide sequence ID" value="NZ_CAMAPD010000012.1"/>
</dbReference>
<proteinExistence type="predicted"/>
<accession>A0ABM9GLB9</accession>
<gene>
    <name evidence="2" type="ORF">PSECIP111951_02559</name>
</gene>
<feature type="transmembrane region" description="Helical" evidence="1">
    <location>
        <begin position="110"/>
        <end position="129"/>
    </location>
</feature>
<dbReference type="Proteomes" id="UP001152485">
    <property type="component" value="Unassembled WGS sequence"/>
</dbReference>
<dbReference type="EMBL" id="CAMAPD010000012">
    <property type="protein sequence ID" value="CAH9061779.1"/>
    <property type="molecule type" value="Genomic_DNA"/>
</dbReference>
<feature type="transmembrane region" description="Helical" evidence="1">
    <location>
        <begin position="7"/>
        <end position="29"/>
    </location>
</feature>
<evidence type="ECO:0008006" key="4">
    <source>
        <dbReference type="Google" id="ProtNLM"/>
    </source>
</evidence>
<sequence length="271" mass="29972">MSKHIIISLIAFMCAVIDAIGGMLGYWSVSNSQSRYYIFGFELLTLCLLVVNSFLIAHYLRTSKTQFRLAVLCFIALVFCVLGDIVNFNLGGEYYGKGDVIKHDYLIDSIWFFGPGYLLIVVALMQILLQFYQPKVLLVCVIGSLLLATLSYTNMVILGSGVYIISMAFFYSLVISLPALCGVLLLLAYGFNKAPICIWVISLGLVLASIADAIIGQFWLFGNNGKGIFPLAREINWIVYIASQSIIVHIPRILPVDESSASINHQKLCKG</sequence>
<feature type="transmembrane region" description="Helical" evidence="1">
    <location>
        <begin position="163"/>
        <end position="189"/>
    </location>
</feature>
<keyword evidence="1" id="KW-1133">Transmembrane helix</keyword>
<protein>
    <recommendedName>
        <fullName evidence="4">YhhN-like protein</fullName>
    </recommendedName>
</protein>